<comment type="caution">
    <text evidence="2">The sequence shown here is derived from an EMBL/GenBank/DDBJ whole genome shotgun (WGS) entry which is preliminary data.</text>
</comment>
<keyword evidence="1" id="KW-0472">Membrane</keyword>
<gene>
    <name evidence="2" type="ORF">GCM10010885_14000</name>
</gene>
<name>A0A917NJP3_9BACL</name>
<reference evidence="2" key="2">
    <citation type="submission" date="2020-09" db="EMBL/GenBank/DDBJ databases">
        <authorList>
            <person name="Sun Q."/>
            <person name="Ohkuma M."/>
        </authorList>
    </citation>
    <scope>NUCLEOTIDE SEQUENCE</scope>
    <source>
        <strain evidence="2">JCM 18487</strain>
    </source>
</reference>
<keyword evidence="1" id="KW-1133">Transmembrane helix</keyword>
<dbReference type="AlphaFoldDB" id="A0A917NJP3"/>
<organism evidence="2 3">
    <name type="scientific">Alicyclobacillus cellulosilyticus</name>
    <dbReference type="NCBI Taxonomy" id="1003997"/>
    <lineage>
        <taxon>Bacteria</taxon>
        <taxon>Bacillati</taxon>
        <taxon>Bacillota</taxon>
        <taxon>Bacilli</taxon>
        <taxon>Bacillales</taxon>
        <taxon>Alicyclobacillaceae</taxon>
        <taxon>Alicyclobacillus</taxon>
    </lineage>
</organism>
<keyword evidence="3" id="KW-1185">Reference proteome</keyword>
<accession>A0A917NJP3</accession>
<dbReference type="Proteomes" id="UP000637695">
    <property type="component" value="Unassembled WGS sequence"/>
</dbReference>
<evidence type="ECO:0000256" key="1">
    <source>
        <dbReference type="SAM" id="Phobius"/>
    </source>
</evidence>
<proteinExistence type="predicted"/>
<reference evidence="2" key="1">
    <citation type="journal article" date="2014" name="Int. J. Syst. Evol. Microbiol.">
        <title>Complete genome sequence of Corynebacterium casei LMG S-19264T (=DSM 44701T), isolated from a smear-ripened cheese.</title>
        <authorList>
            <consortium name="US DOE Joint Genome Institute (JGI-PGF)"/>
            <person name="Walter F."/>
            <person name="Albersmeier A."/>
            <person name="Kalinowski J."/>
            <person name="Ruckert C."/>
        </authorList>
    </citation>
    <scope>NUCLEOTIDE SEQUENCE</scope>
    <source>
        <strain evidence="2">JCM 18487</strain>
    </source>
</reference>
<evidence type="ECO:0000313" key="2">
    <source>
        <dbReference type="EMBL" id="GGJ06009.1"/>
    </source>
</evidence>
<protein>
    <submittedName>
        <fullName evidence="2">Uncharacterized protein</fullName>
    </submittedName>
</protein>
<keyword evidence="1" id="KW-0812">Transmembrane</keyword>
<evidence type="ECO:0000313" key="3">
    <source>
        <dbReference type="Proteomes" id="UP000637695"/>
    </source>
</evidence>
<sequence length="62" mass="6603">MSEVGKLRVFWVVSLILMVAGVAAIVVEKGRPVIQFLGLILLFVPVLAGAVADLRAGRRDGD</sequence>
<dbReference type="EMBL" id="BMOY01000019">
    <property type="protein sequence ID" value="GGJ06009.1"/>
    <property type="molecule type" value="Genomic_DNA"/>
</dbReference>
<dbReference type="RefSeq" id="WP_188882031.1">
    <property type="nucleotide sequence ID" value="NZ_BMOY01000019.1"/>
</dbReference>
<feature type="transmembrane region" description="Helical" evidence="1">
    <location>
        <begin position="33"/>
        <end position="52"/>
    </location>
</feature>
<feature type="transmembrane region" description="Helical" evidence="1">
    <location>
        <begin position="7"/>
        <end position="27"/>
    </location>
</feature>